<dbReference type="Proteomes" id="UP000595140">
    <property type="component" value="Unassembled WGS sequence"/>
</dbReference>
<feature type="non-terminal residue" evidence="2">
    <location>
        <position position="109"/>
    </location>
</feature>
<name>A0A484L388_9ASTE</name>
<accession>A0A484L388</accession>
<gene>
    <name evidence="2" type="ORF">CCAM_LOCUS12460</name>
</gene>
<protein>
    <submittedName>
        <fullName evidence="2">Uncharacterized protein</fullName>
    </submittedName>
</protein>
<evidence type="ECO:0000313" key="2">
    <source>
        <dbReference type="EMBL" id="VFQ70684.1"/>
    </source>
</evidence>
<evidence type="ECO:0000313" key="3">
    <source>
        <dbReference type="Proteomes" id="UP000595140"/>
    </source>
</evidence>
<dbReference type="AlphaFoldDB" id="A0A484L388"/>
<reference evidence="2 3" key="1">
    <citation type="submission" date="2018-04" db="EMBL/GenBank/DDBJ databases">
        <authorList>
            <person name="Vogel A."/>
        </authorList>
    </citation>
    <scope>NUCLEOTIDE SEQUENCE [LARGE SCALE GENOMIC DNA]</scope>
</reference>
<keyword evidence="3" id="KW-1185">Reference proteome</keyword>
<sequence>MLSTGCCPVFSDKAVRGSDGYDGSSSIQRRRLLLNPVVADLRTAAAIRKVGTGRRGLLLAKPYPTPAAVGGRPRLRDGGSEATPRLRLSPLLRDSLRRGPHSGDCSDPS</sequence>
<proteinExistence type="predicted"/>
<evidence type="ECO:0000256" key="1">
    <source>
        <dbReference type="SAM" id="MobiDB-lite"/>
    </source>
</evidence>
<organism evidence="2 3">
    <name type="scientific">Cuscuta campestris</name>
    <dbReference type="NCBI Taxonomy" id="132261"/>
    <lineage>
        <taxon>Eukaryota</taxon>
        <taxon>Viridiplantae</taxon>
        <taxon>Streptophyta</taxon>
        <taxon>Embryophyta</taxon>
        <taxon>Tracheophyta</taxon>
        <taxon>Spermatophyta</taxon>
        <taxon>Magnoliopsida</taxon>
        <taxon>eudicotyledons</taxon>
        <taxon>Gunneridae</taxon>
        <taxon>Pentapetalae</taxon>
        <taxon>asterids</taxon>
        <taxon>lamiids</taxon>
        <taxon>Solanales</taxon>
        <taxon>Convolvulaceae</taxon>
        <taxon>Cuscuteae</taxon>
        <taxon>Cuscuta</taxon>
        <taxon>Cuscuta subgen. Grammica</taxon>
        <taxon>Cuscuta sect. Cleistogrammica</taxon>
    </lineage>
</organism>
<dbReference type="EMBL" id="OOIL02000929">
    <property type="protein sequence ID" value="VFQ70684.1"/>
    <property type="molecule type" value="Genomic_DNA"/>
</dbReference>
<feature type="region of interest" description="Disordered" evidence="1">
    <location>
        <begin position="62"/>
        <end position="109"/>
    </location>
</feature>